<accession>A0A1I5C713</accession>
<dbReference type="Proteomes" id="UP000242869">
    <property type="component" value="Unassembled WGS sequence"/>
</dbReference>
<evidence type="ECO:0000256" key="3">
    <source>
        <dbReference type="ARBA" id="ARBA00022475"/>
    </source>
</evidence>
<dbReference type="EMBL" id="FOVE01000018">
    <property type="protein sequence ID" value="SFN82727.1"/>
    <property type="molecule type" value="Genomic_DNA"/>
</dbReference>
<dbReference type="STRING" id="83765.SAMN05660284_02351"/>
<feature type="transmembrane region" description="Helical" evidence="7">
    <location>
        <begin position="83"/>
        <end position="104"/>
    </location>
</feature>
<sequence>MNEQEATVHPSRLELFAGFFQIGMAGFGGVMPHARRALVEKYCWFTEKEFIDLLGLGQFLPGPNVGNIAIVAGARFHGWIGSVLALTGLFLAPFVIVLLLASLYRYYDDSVVLNRALAAVAAAAAGLLLATALKMVVKLERRAWVMAMLGLTFVAIFWLRLPLLGILAVLTPVSLGLGWYALRKESKQ</sequence>
<dbReference type="PANTHER" id="PTHR43663">
    <property type="entry name" value="CHROMATE TRANSPORT PROTEIN-RELATED"/>
    <property type="match status" value="1"/>
</dbReference>
<dbReference type="Pfam" id="PF02417">
    <property type="entry name" value="Chromate_transp"/>
    <property type="match status" value="1"/>
</dbReference>
<feature type="transmembrane region" description="Helical" evidence="7">
    <location>
        <begin position="165"/>
        <end position="182"/>
    </location>
</feature>
<name>A0A1I5C713_9NEIS</name>
<evidence type="ECO:0000313" key="8">
    <source>
        <dbReference type="EMBL" id="SFN82727.1"/>
    </source>
</evidence>
<feature type="transmembrane region" description="Helical" evidence="7">
    <location>
        <begin position="15"/>
        <end position="34"/>
    </location>
</feature>
<keyword evidence="4 7" id="KW-0812">Transmembrane</keyword>
<dbReference type="OrthoDB" id="8596378at2"/>
<organism evidence="8 9">
    <name type="scientific">Formivibrio citricus</name>
    <dbReference type="NCBI Taxonomy" id="83765"/>
    <lineage>
        <taxon>Bacteria</taxon>
        <taxon>Pseudomonadati</taxon>
        <taxon>Pseudomonadota</taxon>
        <taxon>Betaproteobacteria</taxon>
        <taxon>Neisseriales</taxon>
        <taxon>Chitinibacteraceae</taxon>
        <taxon>Formivibrio</taxon>
    </lineage>
</organism>
<evidence type="ECO:0000256" key="2">
    <source>
        <dbReference type="ARBA" id="ARBA00005262"/>
    </source>
</evidence>
<dbReference type="GO" id="GO:0015109">
    <property type="term" value="F:chromate transmembrane transporter activity"/>
    <property type="evidence" value="ECO:0007669"/>
    <property type="project" value="InterPro"/>
</dbReference>
<keyword evidence="6 7" id="KW-0472">Membrane</keyword>
<comment type="subcellular location">
    <subcellularLocation>
        <location evidence="1">Cell membrane</location>
        <topology evidence="1">Multi-pass membrane protein</topology>
    </subcellularLocation>
</comment>
<keyword evidence="3" id="KW-1003">Cell membrane</keyword>
<evidence type="ECO:0000256" key="7">
    <source>
        <dbReference type="SAM" id="Phobius"/>
    </source>
</evidence>
<dbReference type="InterPro" id="IPR003370">
    <property type="entry name" value="Chromate_transpt"/>
</dbReference>
<reference evidence="9" key="1">
    <citation type="submission" date="2016-10" db="EMBL/GenBank/DDBJ databases">
        <authorList>
            <person name="Varghese N."/>
            <person name="Submissions S."/>
        </authorList>
    </citation>
    <scope>NUCLEOTIDE SEQUENCE [LARGE SCALE GENOMIC DNA]</scope>
    <source>
        <strain evidence="9">DSM 6150</strain>
    </source>
</reference>
<evidence type="ECO:0000256" key="4">
    <source>
        <dbReference type="ARBA" id="ARBA00022692"/>
    </source>
</evidence>
<evidence type="ECO:0000256" key="6">
    <source>
        <dbReference type="ARBA" id="ARBA00023136"/>
    </source>
</evidence>
<feature type="transmembrane region" description="Helical" evidence="7">
    <location>
        <begin position="143"/>
        <end position="159"/>
    </location>
</feature>
<evidence type="ECO:0000256" key="5">
    <source>
        <dbReference type="ARBA" id="ARBA00022989"/>
    </source>
</evidence>
<dbReference type="InterPro" id="IPR052518">
    <property type="entry name" value="CHR_Transporter"/>
</dbReference>
<keyword evidence="5 7" id="KW-1133">Transmembrane helix</keyword>
<gene>
    <name evidence="8" type="ORF">SAMN05660284_02351</name>
</gene>
<protein>
    <submittedName>
        <fullName evidence="8">Chromate transporter</fullName>
    </submittedName>
</protein>
<evidence type="ECO:0000313" key="9">
    <source>
        <dbReference type="Proteomes" id="UP000242869"/>
    </source>
</evidence>
<dbReference type="AlphaFoldDB" id="A0A1I5C713"/>
<feature type="transmembrane region" description="Helical" evidence="7">
    <location>
        <begin position="116"/>
        <end position="136"/>
    </location>
</feature>
<dbReference type="RefSeq" id="WP_091196694.1">
    <property type="nucleotide sequence ID" value="NZ_FOVE01000018.1"/>
</dbReference>
<keyword evidence="9" id="KW-1185">Reference proteome</keyword>
<evidence type="ECO:0000256" key="1">
    <source>
        <dbReference type="ARBA" id="ARBA00004651"/>
    </source>
</evidence>
<proteinExistence type="inferred from homology"/>
<dbReference type="GO" id="GO:0005886">
    <property type="term" value="C:plasma membrane"/>
    <property type="evidence" value="ECO:0007669"/>
    <property type="project" value="UniProtKB-SubCell"/>
</dbReference>
<dbReference type="PANTHER" id="PTHR43663:SF1">
    <property type="entry name" value="CHROMATE TRANSPORTER"/>
    <property type="match status" value="1"/>
</dbReference>
<comment type="similarity">
    <text evidence="2">Belongs to the chromate ion transporter (CHR) (TC 2.A.51) family.</text>
</comment>